<keyword evidence="2" id="KW-0813">Transport</keyword>
<feature type="transmembrane region" description="Helical" evidence="10">
    <location>
        <begin position="35"/>
        <end position="54"/>
    </location>
</feature>
<keyword evidence="9 10" id="KW-0472">Membrane</keyword>
<dbReference type="PROSITE" id="PS51201">
    <property type="entry name" value="RCK_N"/>
    <property type="match status" value="1"/>
</dbReference>
<evidence type="ECO:0000256" key="4">
    <source>
        <dbReference type="ARBA" id="ARBA00022538"/>
    </source>
</evidence>
<name>A0ABN5B9E0_9SPHN</name>
<evidence type="ECO:0000313" key="12">
    <source>
        <dbReference type="EMBL" id="ASR52853.1"/>
    </source>
</evidence>
<dbReference type="InterPro" id="IPR036291">
    <property type="entry name" value="NAD(P)-bd_dom_sf"/>
</dbReference>
<dbReference type="InterPro" id="IPR006153">
    <property type="entry name" value="Cation/H_exchanger_TM"/>
</dbReference>
<keyword evidence="8" id="KW-0406">Ion transport</keyword>
<evidence type="ECO:0000256" key="1">
    <source>
        <dbReference type="ARBA" id="ARBA00004141"/>
    </source>
</evidence>
<feature type="transmembrane region" description="Helical" evidence="10">
    <location>
        <begin position="101"/>
        <end position="121"/>
    </location>
</feature>
<feature type="transmembrane region" description="Helical" evidence="10">
    <location>
        <begin position="193"/>
        <end position="215"/>
    </location>
</feature>
<dbReference type="InterPro" id="IPR038770">
    <property type="entry name" value="Na+/solute_symporter_sf"/>
</dbReference>
<feature type="transmembrane region" description="Helical" evidence="10">
    <location>
        <begin position="283"/>
        <end position="302"/>
    </location>
</feature>
<evidence type="ECO:0000256" key="9">
    <source>
        <dbReference type="ARBA" id="ARBA00023136"/>
    </source>
</evidence>
<sequence>MHNPLDNPVFSDALVILGAAGIVIPAFARFRITPIIGFLLIGILVGPSGLGSLVDEYPWLYHITITDAESIGPYAEFGIILLLFTIGLELSFKRLWSLRKLVFGVGAAELLLSALIIGAALNLAGQNWSGAIGLGLALALSSTALVLPMSGTTSPVGRAALAMLLFEDVAIVPIIFLLGALAPMAGATEAGSLGMTLLLGVATVVAMLVLGRLVLPRMFAQAARTKSPELFLAASLLVVITASLATASVGLSPIVGALLAGLIIAETEYRGEVEILIEPFKGLALGVFLITVGMSIDLRVIAAYWQELAIAVVGVLVVKAVVTGLLLRVAGARRGTAAEAGVLMASPSETTLIVLAAAVQAQLIQASTAQFWQIVTAIGLTITPLLAKLGHTMARHLEMRASDAAPIDQSDIANDRTVIFGYGRVGEIIADMLKQHQQPYVAVESNVDVVMDARRSGVPIVFGDVARPELLDRLRLGHARALILTMDDPVLAVQIVRRVHGWVPDLTIIARARDTEHAAELYRAGATLAVPEALESSLQLSEALLVDLGIAMGHVIASIHEKRDEMRRRIMDEGELDEKPALRSSEVSAG</sequence>
<dbReference type="RefSeq" id="WP_117353015.1">
    <property type="nucleotide sequence ID" value="NZ_CP020083.1"/>
</dbReference>
<feature type="transmembrane region" description="Helical" evidence="10">
    <location>
        <begin position="370"/>
        <end position="390"/>
    </location>
</feature>
<gene>
    <name evidence="12" type="ORF">B5J99_16435</name>
</gene>
<evidence type="ECO:0000256" key="5">
    <source>
        <dbReference type="ARBA" id="ARBA00022692"/>
    </source>
</evidence>
<keyword evidence="13" id="KW-1185">Reference proteome</keyword>
<dbReference type="Proteomes" id="UP000258016">
    <property type="component" value="Chromosome"/>
</dbReference>
<organism evidence="12 13">
    <name type="scientific">Blastomonas fulva</name>
    <dbReference type="NCBI Taxonomy" id="1550728"/>
    <lineage>
        <taxon>Bacteria</taxon>
        <taxon>Pseudomonadati</taxon>
        <taxon>Pseudomonadota</taxon>
        <taxon>Alphaproteobacteria</taxon>
        <taxon>Sphingomonadales</taxon>
        <taxon>Sphingomonadaceae</taxon>
        <taxon>Blastomonas</taxon>
    </lineage>
</organism>
<keyword evidence="7 10" id="KW-1133">Transmembrane helix</keyword>
<keyword evidence="5 10" id="KW-0812">Transmembrane</keyword>
<dbReference type="Pfam" id="PF02254">
    <property type="entry name" value="TrkA_N"/>
    <property type="match status" value="1"/>
</dbReference>
<dbReference type="GeneID" id="303487179"/>
<dbReference type="InterPro" id="IPR003148">
    <property type="entry name" value="RCK_N"/>
</dbReference>
<dbReference type="PANTHER" id="PTHR46157:SF4">
    <property type="entry name" value="K(+) EFFLUX ANTIPORTER 3, CHLOROPLASTIC"/>
    <property type="match status" value="1"/>
</dbReference>
<evidence type="ECO:0000256" key="2">
    <source>
        <dbReference type="ARBA" id="ARBA00022448"/>
    </source>
</evidence>
<evidence type="ECO:0000256" key="7">
    <source>
        <dbReference type="ARBA" id="ARBA00022989"/>
    </source>
</evidence>
<comment type="subcellular location">
    <subcellularLocation>
        <location evidence="1">Membrane</location>
        <topology evidence="1">Multi-pass membrane protein</topology>
    </subcellularLocation>
</comment>
<evidence type="ECO:0000313" key="13">
    <source>
        <dbReference type="Proteomes" id="UP000258016"/>
    </source>
</evidence>
<feature type="transmembrane region" description="Helical" evidence="10">
    <location>
        <begin position="342"/>
        <end position="364"/>
    </location>
</feature>
<keyword evidence="4" id="KW-0633">Potassium transport</keyword>
<proteinExistence type="predicted"/>
<dbReference type="SUPFAM" id="SSF51735">
    <property type="entry name" value="NAD(P)-binding Rossmann-fold domains"/>
    <property type="match status" value="1"/>
</dbReference>
<dbReference type="Gene3D" id="3.40.50.720">
    <property type="entry name" value="NAD(P)-binding Rossmann-like Domain"/>
    <property type="match status" value="1"/>
</dbReference>
<feature type="transmembrane region" description="Helical" evidence="10">
    <location>
        <begin position="308"/>
        <end position="330"/>
    </location>
</feature>
<evidence type="ECO:0000256" key="6">
    <source>
        <dbReference type="ARBA" id="ARBA00022958"/>
    </source>
</evidence>
<feature type="transmembrane region" description="Helical" evidence="10">
    <location>
        <begin position="12"/>
        <end position="28"/>
    </location>
</feature>
<feature type="domain" description="RCK N-terminal" evidence="11">
    <location>
        <begin position="414"/>
        <end position="531"/>
    </location>
</feature>
<evidence type="ECO:0000256" key="3">
    <source>
        <dbReference type="ARBA" id="ARBA00022449"/>
    </source>
</evidence>
<reference evidence="12 13" key="1">
    <citation type="submission" date="2017-03" db="EMBL/GenBank/DDBJ databases">
        <title>Complete genome sequence of Blastomonas fulva degrading microcsystin LR.</title>
        <authorList>
            <person name="Lee H.-g."/>
            <person name="Jin L."/>
            <person name="oh H.-M."/>
        </authorList>
    </citation>
    <scope>NUCLEOTIDE SEQUENCE [LARGE SCALE GENOMIC DNA]</scope>
    <source>
        <strain evidence="12 13">T2</strain>
    </source>
</reference>
<evidence type="ECO:0000256" key="10">
    <source>
        <dbReference type="SAM" id="Phobius"/>
    </source>
</evidence>
<feature type="transmembrane region" description="Helical" evidence="10">
    <location>
        <begin position="127"/>
        <end position="147"/>
    </location>
</feature>
<dbReference type="Gene3D" id="1.20.1530.20">
    <property type="match status" value="1"/>
</dbReference>
<evidence type="ECO:0000256" key="8">
    <source>
        <dbReference type="ARBA" id="ARBA00023065"/>
    </source>
</evidence>
<dbReference type="PANTHER" id="PTHR46157">
    <property type="entry name" value="K(+) EFFLUX ANTIPORTER 3, CHLOROPLASTIC"/>
    <property type="match status" value="1"/>
</dbReference>
<accession>A0ABN5B9E0</accession>
<feature type="transmembrane region" description="Helical" evidence="10">
    <location>
        <begin position="227"/>
        <end position="245"/>
    </location>
</feature>
<feature type="transmembrane region" description="Helical" evidence="10">
    <location>
        <begin position="159"/>
        <end position="181"/>
    </location>
</feature>
<keyword evidence="6" id="KW-0630">Potassium</keyword>
<dbReference type="EMBL" id="CP020083">
    <property type="protein sequence ID" value="ASR52853.1"/>
    <property type="molecule type" value="Genomic_DNA"/>
</dbReference>
<dbReference type="Pfam" id="PF00999">
    <property type="entry name" value="Na_H_Exchanger"/>
    <property type="match status" value="1"/>
</dbReference>
<evidence type="ECO:0000259" key="11">
    <source>
        <dbReference type="PROSITE" id="PS51201"/>
    </source>
</evidence>
<keyword evidence="3" id="KW-0050">Antiport</keyword>
<protein>
    <submittedName>
        <fullName evidence="12">Sodium:proton exchanger</fullName>
    </submittedName>
</protein>